<feature type="signal peptide" evidence="2">
    <location>
        <begin position="1"/>
        <end position="19"/>
    </location>
</feature>
<comment type="caution">
    <text evidence="3">The sequence shown here is derived from an EMBL/GenBank/DDBJ whole genome shotgun (WGS) entry which is preliminary data.</text>
</comment>
<organism evidence="3 4">
    <name type="scientific">Allacma fusca</name>
    <dbReference type="NCBI Taxonomy" id="39272"/>
    <lineage>
        <taxon>Eukaryota</taxon>
        <taxon>Metazoa</taxon>
        <taxon>Ecdysozoa</taxon>
        <taxon>Arthropoda</taxon>
        <taxon>Hexapoda</taxon>
        <taxon>Collembola</taxon>
        <taxon>Symphypleona</taxon>
        <taxon>Sminthuridae</taxon>
        <taxon>Allacma</taxon>
    </lineage>
</organism>
<dbReference type="Proteomes" id="UP000708208">
    <property type="component" value="Unassembled WGS sequence"/>
</dbReference>
<accession>A0A8J2PU51</accession>
<protein>
    <submittedName>
        <fullName evidence="3">Uncharacterized protein</fullName>
    </submittedName>
</protein>
<evidence type="ECO:0000313" key="4">
    <source>
        <dbReference type="Proteomes" id="UP000708208"/>
    </source>
</evidence>
<sequence length="114" mass="12921">MSKLVLVLGFAAFFTAAHGTYDLEKRNSADNEFGIFPAPRVIHILHPKPTPAYVPPSSRNYRPPIPSENVPSPPQEFVPESPQKYETPPSIFKPSEYLLPPRHHYQQSINDKEI</sequence>
<keyword evidence="2" id="KW-0732">Signal</keyword>
<feature type="compositionally biased region" description="Pro residues" evidence="1">
    <location>
        <begin position="63"/>
        <end position="76"/>
    </location>
</feature>
<proteinExistence type="predicted"/>
<feature type="chain" id="PRO_5035147264" evidence="2">
    <location>
        <begin position="20"/>
        <end position="114"/>
    </location>
</feature>
<dbReference type="AlphaFoldDB" id="A0A8J2PU51"/>
<evidence type="ECO:0000313" key="3">
    <source>
        <dbReference type="EMBL" id="CAG7837345.1"/>
    </source>
</evidence>
<gene>
    <name evidence="3" type="ORF">AFUS01_LOCUS46474</name>
</gene>
<evidence type="ECO:0000256" key="2">
    <source>
        <dbReference type="SAM" id="SignalP"/>
    </source>
</evidence>
<evidence type="ECO:0000256" key="1">
    <source>
        <dbReference type="SAM" id="MobiDB-lite"/>
    </source>
</evidence>
<name>A0A8J2PU51_9HEXA</name>
<dbReference type="EMBL" id="CAJVCH010571371">
    <property type="protein sequence ID" value="CAG7837345.1"/>
    <property type="molecule type" value="Genomic_DNA"/>
</dbReference>
<keyword evidence="4" id="KW-1185">Reference proteome</keyword>
<feature type="region of interest" description="Disordered" evidence="1">
    <location>
        <begin position="53"/>
        <end position="90"/>
    </location>
</feature>
<reference evidence="3" key="1">
    <citation type="submission" date="2021-06" db="EMBL/GenBank/DDBJ databases">
        <authorList>
            <person name="Hodson N. C."/>
            <person name="Mongue J. A."/>
            <person name="Jaron S. K."/>
        </authorList>
    </citation>
    <scope>NUCLEOTIDE SEQUENCE</scope>
</reference>